<protein>
    <submittedName>
        <fullName evidence="2">Uncharacterized protein</fullName>
    </submittedName>
</protein>
<organism evidence="2 3">
    <name type="scientific">candidate division MSBL1 archaeon SCGC-AAA382M17</name>
    <dbReference type="NCBI Taxonomy" id="1698284"/>
    <lineage>
        <taxon>Archaea</taxon>
        <taxon>Methanobacteriati</taxon>
        <taxon>Methanobacteriota</taxon>
        <taxon>candidate division MSBL1</taxon>
    </lineage>
</organism>
<proteinExistence type="predicted"/>
<evidence type="ECO:0000313" key="3">
    <source>
        <dbReference type="Proteomes" id="UP000070633"/>
    </source>
</evidence>
<gene>
    <name evidence="2" type="ORF">AKJ55_00640</name>
</gene>
<dbReference type="EMBL" id="LHYI01000010">
    <property type="protein sequence ID" value="KXB08640.1"/>
    <property type="molecule type" value="Genomic_DNA"/>
</dbReference>
<sequence>MSRFKAECTIEGCEFREGSHWRNTARGRSSCTSTGRGGAATVRRVQPPNVGSKLRSGGSTGSDFFGPSSTPVPVLTGIFKRVGVTQRTSGRMVTRMKNMRHGRGSSGTTCLKHAEG</sequence>
<comment type="caution">
    <text evidence="2">The sequence shown here is derived from an EMBL/GenBank/DDBJ whole genome shotgun (WGS) entry which is preliminary data.</text>
</comment>
<keyword evidence="3" id="KW-1185">Reference proteome</keyword>
<evidence type="ECO:0000256" key="1">
    <source>
        <dbReference type="SAM" id="MobiDB-lite"/>
    </source>
</evidence>
<name>A0ABR5TKL7_9EURY</name>
<reference evidence="2 3" key="1">
    <citation type="journal article" date="2016" name="Sci. Rep.">
        <title>Metabolic traits of an uncultured archaeal lineage -MSBL1- from brine pools of the Red Sea.</title>
        <authorList>
            <person name="Mwirichia R."/>
            <person name="Alam I."/>
            <person name="Rashid M."/>
            <person name="Vinu M."/>
            <person name="Ba-Alawi W."/>
            <person name="Anthony Kamau A."/>
            <person name="Kamanda Ngugi D."/>
            <person name="Goker M."/>
            <person name="Klenk H.P."/>
            <person name="Bajic V."/>
            <person name="Stingl U."/>
        </authorList>
    </citation>
    <scope>NUCLEOTIDE SEQUENCE [LARGE SCALE GENOMIC DNA]</scope>
    <source>
        <strain evidence="2">SCGC-AAA382M17</strain>
    </source>
</reference>
<accession>A0ABR5TKL7</accession>
<feature type="region of interest" description="Disordered" evidence="1">
    <location>
        <begin position="23"/>
        <end position="70"/>
    </location>
</feature>
<dbReference type="Proteomes" id="UP000070633">
    <property type="component" value="Unassembled WGS sequence"/>
</dbReference>
<evidence type="ECO:0000313" key="2">
    <source>
        <dbReference type="EMBL" id="KXB08640.1"/>
    </source>
</evidence>
<feature type="compositionally biased region" description="Low complexity" evidence="1">
    <location>
        <begin position="24"/>
        <end position="34"/>
    </location>
</feature>